<accession>A0ABV6ZSA0</accession>
<reference evidence="2 3" key="1">
    <citation type="submission" date="2024-09" db="EMBL/GenBank/DDBJ databases">
        <title>Description of Labrys sedimenti sp. nov., isolated from a diclofenac-degrading enrichment culture, and genome-based reclassification of Labrys portucalensis as a later heterotypic synonym of Labrys neptuniae.</title>
        <authorList>
            <person name="Tancsics A."/>
            <person name="Csepanyi A."/>
        </authorList>
    </citation>
    <scope>NUCLEOTIDE SEQUENCE [LARGE SCALE GENOMIC DNA]</scope>
    <source>
        <strain evidence="2 3">LMG 23412</strain>
    </source>
</reference>
<dbReference type="Proteomes" id="UP001595190">
    <property type="component" value="Unassembled WGS sequence"/>
</dbReference>
<evidence type="ECO:0000313" key="3">
    <source>
        <dbReference type="Proteomes" id="UP001595190"/>
    </source>
</evidence>
<comment type="caution">
    <text evidence="2">The sequence shown here is derived from an EMBL/GenBank/DDBJ whole genome shotgun (WGS) entry which is preliminary data.</text>
</comment>
<dbReference type="InterPro" id="IPR041920">
    <property type="entry name" value="ROS/MUCR_sf"/>
</dbReference>
<organism evidence="2 3">
    <name type="scientific">Labrys neptuniae</name>
    <dbReference type="NCBI Taxonomy" id="376174"/>
    <lineage>
        <taxon>Bacteria</taxon>
        <taxon>Pseudomonadati</taxon>
        <taxon>Pseudomonadota</taxon>
        <taxon>Alphaproteobacteria</taxon>
        <taxon>Hyphomicrobiales</taxon>
        <taxon>Xanthobacteraceae</taxon>
        <taxon>Labrys</taxon>
    </lineage>
</organism>
<evidence type="ECO:0000313" key="2">
    <source>
        <dbReference type="EMBL" id="MFC2255073.1"/>
    </source>
</evidence>
<dbReference type="EMBL" id="JBHGPK010000070">
    <property type="protein sequence ID" value="MFC2255073.1"/>
    <property type="molecule type" value="Genomic_DNA"/>
</dbReference>
<protein>
    <submittedName>
        <fullName evidence="2">MucR family transcriptional regulator</fullName>
    </submittedName>
</protein>
<sequence length="147" mass="16329">MHEAQTNSETDLVGLTADLVSAYIANNRVPTSFLADLILAVHTSLYQLTQPPPAKAARRPIPAVPIRESVTPEYIICLEDGRQLKSLKRHLRTLGLSPVDYRQKWGLPENYPMAAPNYAAKRSDLAKQMGLGAMRHKSKTSPSTHRE</sequence>
<evidence type="ECO:0000256" key="1">
    <source>
        <dbReference type="ARBA" id="ARBA00007031"/>
    </source>
</evidence>
<gene>
    <name evidence="2" type="ORF">ACETRX_36355</name>
</gene>
<dbReference type="Pfam" id="PF05443">
    <property type="entry name" value="ROS_MUCR"/>
    <property type="match status" value="1"/>
</dbReference>
<dbReference type="InterPro" id="IPR008807">
    <property type="entry name" value="ROS_MUCR"/>
</dbReference>
<dbReference type="RefSeq" id="WP_394315648.1">
    <property type="nucleotide sequence ID" value="NZ_JBHGPK010000070.1"/>
</dbReference>
<proteinExistence type="inferred from homology"/>
<comment type="similarity">
    <text evidence="1">Belongs to the ros/MucR family.</text>
</comment>
<name>A0ABV6ZSA0_9HYPH</name>
<dbReference type="Gene3D" id="1.10.10.1550">
    <property type="entry name" value="ROS/MUCR transcriptional regulator protein"/>
    <property type="match status" value="1"/>
</dbReference>